<name>A0A9X2EJG3_9SPHN</name>
<evidence type="ECO:0000313" key="2">
    <source>
        <dbReference type="EMBL" id="MCM8556469.1"/>
    </source>
</evidence>
<dbReference type="RefSeq" id="WP_252111697.1">
    <property type="nucleotide sequence ID" value="NZ_JAMSHT010000001.1"/>
</dbReference>
<keyword evidence="1" id="KW-1133">Transmembrane helix</keyword>
<keyword evidence="3" id="KW-1185">Reference proteome</keyword>
<dbReference type="Proteomes" id="UP001155128">
    <property type="component" value="Unassembled WGS sequence"/>
</dbReference>
<accession>A0A9X2EJG3</accession>
<feature type="transmembrane region" description="Helical" evidence="1">
    <location>
        <begin position="72"/>
        <end position="90"/>
    </location>
</feature>
<gene>
    <name evidence="2" type="ORF">NDO55_01375</name>
</gene>
<organism evidence="2 3">
    <name type="scientific">Sphingomicrobium sediminis</name>
    <dbReference type="NCBI Taxonomy" id="2950949"/>
    <lineage>
        <taxon>Bacteria</taxon>
        <taxon>Pseudomonadati</taxon>
        <taxon>Pseudomonadota</taxon>
        <taxon>Alphaproteobacteria</taxon>
        <taxon>Sphingomonadales</taxon>
        <taxon>Sphingomonadaceae</taxon>
        <taxon>Sphingomicrobium</taxon>
    </lineage>
</organism>
<feature type="transmembrane region" description="Helical" evidence="1">
    <location>
        <begin position="110"/>
        <end position="131"/>
    </location>
</feature>
<sequence length="137" mass="14952">MNRKLPAFPAVFTVLVILASIADYIDHISRPDGRFLAIWPQWALFTALSTAFLLIVYLVVERLLSRFAKMPAMLGGALALGLAIFAHVTINGDLAARIAGVDSNLTFDQPLIPVLVAMAVYLVLAMLYAGLRRALKK</sequence>
<feature type="transmembrane region" description="Helical" evidence="1">
    <location>
        <begin position="38"/>
        <end position="60"/>
    </location>
</feature>
<evidence type="ECO:0000256" key="1">
    <source>
        <dbReference type="SAM" id="Phobius"/>
    </source>
</evidence>
<dbReference type="AlphaFoldDB" id="A0A9X2EJG3"/>
<keyword evidence="1" id="KW-0812">Transmembrane</keyword>
<evidence type="ECO:0000313" key="3">
    <source>
        <dbReference type="Proteomes" id="UP001155128"/>
    </source>
</evidence>
<protein>
    <submittedName>
        <fullName evidence="2">Uncharacterized protein</fullName>
    </submittedName>
</protein>
<proteinExistence type="predicted"/>
<comment type="caution">
    <text evidence="2">The sequence shown here is derived from an EMBL/GenBank/DDBJ whole genome shotgun (WGS) entry which is preliminary data.</text>
</comment>
<reference evidence="2" key="1">
    <citation type="submission" date="2022-06" db="EMBL/GenBank/DDBJ databases">
        <title>Sphingomicrobium sedimins sp. nov., a marine bacterium isolated from tidal flat.</title>
        <authorList>
            <person name="Kim C.-H."/>
            <person name="Yoo Y."/>
            <person name="Kim J.-J."/>
        </authorList>
    </citation>
    <scope>NUCLEOTIDE SEQUENCE</scope>
    <source>
        <strain evidence="2">GRR-S6-50</strain>
    </source>
</reference>
<keyword evidence="1" id="KW-0472">Membrane</keyword>
<dbReference type="EMBL" id="JAMSHT010000001">
    <property type="protein sequence ID" value="MCM8556469.1"/>
    <property type="molecule type" value="Genomic_DNA"/>
</dbReference>